<protein>
    <submittedName>
        <fullName evidence="3">Membrane bound c2 domain-containing protein</fullName>
    </submittedName>
</protein>
<proteinExistence type="predicted"/>
<comment type="caution">
    <text evidence="3">The sequence shown here is derived from an EMBL/GenBank/DDBJ whole genome shotgun (WGS) entry which is preliminary data.</text>
</comment>
<dbReference type="AlphaFoldDB" id="A0A8H4AYY9"/>
<evidence type="ECO:0000313" key="3">
    <source>
        <dbReference type="EMBL" id="KAF0546326.1"/>
    </source>
</evidence>
<dbReference type="InterPro" id="IPR000008">
    <property type="entry name" value="C2_dom"/>
</dbReference>
<dbReference type="SUPFAM" id="SSF49562">
    <property type="entry name" value="C2 domain (Calcium/lipid-binding domain, CaLB)"/>
    <property type="match status" value="2"/>
</dbReference>
<dbReference type="OrthoDB" id="9895617at2759"/>
<dbReference type="PANTHER" id="PTHR46980:SF2">
    <property type="entry name" value="TRICALBIN-1-RELATED"/>
    <property type="match status" value="1"/>
</dbReference>
<evidence type="ECO:0000256" key="1">
    <source>
        <dbReference type="SAM" id="MobiDB-lite"/>
    </source>
</evidence>
<evidence type="ECO:0000313" key="4">
    <source>
        <dbReference type="Proteomes" id="UP000439903"/>
    </source>
</evidence>
<dbReference type="InterPro" id="IPR052455">
    <property type="entry name" value="Tricalbin_domain"/>
</dbReference>
<dbReference type="PROSITE" id="PS50004">
    <property type="entry name" value="C2"/>
    <property type="match status" value="1"/>
</dbReference>
<evidence type="ECO:0000259" key="2">
    <source>
        <dbReference type="PROSITE" id="PS50004"/>
    </source>
</evidence>
<sequence>MRRIECSKPYGIARIEIISAKNLRQANSWFVYGASDPYIKISNVATSWVYGDSRVIYNNCDPVWEQVFYIVHDVNEKFNLQVLNYNAFFKHKLLGFYILDLKNIIKEFPNGSYEGKKLKHDANLTYKGSNRGQLSFVADFFSLPESGEGEILTLNNVSIRHLYLLITYQSQYDCFELTDSLAKLFNFSSKEELINAFSDFVQNDETVRNLDHKIWATALVTSFLKVLLWKDYNRAESWLSANVPNVEVEERLYNYSNKFVIQHFEVTQWVDENQQRSLSLLVTSKRTIITRRYVDTRIVRRFLNYQNESGCFELIPQLAEALVDFRNHWVDEYQKVCIWICQQVPGNKLREELLEAAIIFVVKRFEVQDDAINEDETFKESIEVKDRFQSQGQDQNLEMVEEPDPEEEAPIPNDEVVGIIRILVKDAKNLKKSDPYIRETISFEIYDEQLFIADQPCGTYILNTNILLKNEDQSKPIVGLFPLQIDKKPVRGHLNLEVQFFATGFNEGENFVFSKDTIKQQHLYMLISWRNANRSFEFTNKLGRFFNYKSVDEMKENFFALLSSDKDLLKYDLFVFATALTIIKEINNVVAEDRLYNLCKTFIIERFKVKNLEKEQLEIIEPAKVTIINRKIITIRHVRTLLSHQSDDGCVVLNEKVAEYFGFSVDEFLQHLRKYFKTERVTKLHHGVWVTACVIWYLRLVAVDHRHEWIVNYEKSSEWLTNQCNGDTFLEEEINECARKFVVSRYEVEKDAIDADNSFVAAIKTKDVAIEEEKNELKRQKKDTRYVTQKYNFTPEDLLKLIAEK</sequence>
<dbReference type="InterPro" id="IPR035892">
    <property type="entry name" value="C2_domain_sf"/>
</dbReference>
<name>A0A8H4AYY9_GIGMA</name>
<feature type="compositionally biased region" description="Acidic residues" evidence="1">
    <location>
        <begin position="399"/>
        <end position="409"/>
    </location>
</feature>
<gene>
    <name evidence="3" type="ORF">F8M41_001429</name>
</gene>
<dbReference type="Proteomes" id="UP000439903">
    <property type="component" value="Unassembled WGS sequence"/>
</dbReference>
<dbReference type="SMART" id="SM00239">
    <property type="entry name" value="C2"/>
    <property type="match status" value="1"/>
</dbReference>
<organism evidence="3 4">
    <name type="scientific">Gigaspora margarita</name>
    <dbReference type="NCBI Taxonomy" id="4874"/>
    <lineage>
        <taxon>Eukaryota</taxon>
        <taxon>Fungi</taxon>
        <taxon>Fungi incertae sedis</taxon>
        <taxon>Mucoromycota</taxon>
        <taxon>Glomeromycotina</taxon>
        <taxon>Glomeromycetes</taxon>
        <taxon>Diversisporales</taxon>
        <taxon>Gigasporaceae</taxon>
        <taxon>Gigaspora</taxon>
    </lineage>
</organism>
<dbReference type="Gene3D" id="2.60.40.150">
    <property type="entry name" value="C2 domain"/>
    <property type="match status" value="1"/>
</dbReference>
<keyword evidence="4" id="KW-1185">Reference proteome</keyword>
<dbReference type="EMBL" id="WTPW01000112">
    <property type="protein sequence ID" value="KAF0546326.1"/>
    <property type="molecule type" value="Genomic_DNA"/>
</dbReference>
<reference evidence="3 4" key="1">
    <citation type="journal article" date="2019" name="Environ. Microbiol.">
        <title>At the nexus of three kingdoms: the genome of the mycorrhizal fungus Gigaspora margarita provides insights into plant, endobacterial and fungal interactions.</title>
        <authorList>
            <person name="Venice F."/>
            <person name="Ghignone S."/>
            <person name="Salvioli di Fossalunga A."/>
            <person name="Amselem J."/>
            <person name="Novero M."/>
            <person name="Xianan X."/>
            <person name="Sedzielewska Toro K."/>
            <person name="Morin E."/>
            <person name="Lipzen A."/>
            <person name="Grigoriev I.V."/>
            <person name="Henrissat B."/>
            <person name="Martin F.M."/>
            <person name="Bonfante P."/>
        </authorList>
    </citation>
    <scope>NUCLEOTIDE SEQUENCE [LARGE SCALE GENOMIC DNA]</scope>
    <source>
        <strain evidence="3 4">BEG34</strain>
    </source>
</reference>
<accession>A0A8H4AYY9</accession>
<feature type="region of interest" description="Disordered" evidence="1">
    <location>
        <begin position="392"/>
        <end position="411"/>
    </location>
</feature>
<dbReference type="PANTHER" id="PTHR46980">
    <property type="entry name" value="TRICALBIN-1-RELATED"/>
    <property type="match status" value="1"/>
</dbReference>
<feature type="domain" description="C2" evidence="2">
    <location>
        <begin position="1"/>
        <end position="115"/>
    </location>
</feature>
<dbReference type="Pfam" id="PF00168">
    <property type="entry name" value="C2"/>
    <property type="match status" value="1"/>
</dbReference>